<sequence>MSKSARSTLDLPVAVTTDPATGLRHKVGDAILGLVLRVPASSEREIEQPEKRARALSRAAARQAGVMAGSLALPPGFLGWLTVLPELVGVWKLQAQLVSDIAAVYGKQATLGREQMIYCLFKHVSVQLFRDVVVRVGERYVVQTASLGFIQSAARLLGVKVTQRIIGKSASRFVPLLGAVGVSAYAYFDTQQVAKTAIDLFSKEIVIDAETPSR</sequence>
<keyword evidence="2" id="KW-1185">Reference proteome</keyword>
<dbReference type="RefSeq" id="WP_011464328.1">
    <property type="nucleotide sequence ID" value="NC_007908.1"/>
</dbReference>
<accession>Q21WU3</accession>
<evidence type="ECO:0000313" key="2">
    <source>
        <dbReference type="Proteomes" id="UP000008332"/>
    </source>
</evidence>
<proteinExistence type="predicted"/>
<dbReference type="HOGENOM" id="CLU_105805_0_0_4"/>
<organism evidence="1 2">
    <name type="scientific">Albidiferax ferrireducens (strain ATCC BAA-621 / DSM 15236 / T118)</name>
    <name type="common">Rhodoferax ferrireducens</name>
    <dbReference type="NCBI Taxonomy" id="338969"/>
    <lineage>
        <taxon>Bacteria</taxon>
        <taxon>Pseudomonadati</taxon>
        <taxon>Pseudomonadota</taxon>
        <taxon>Betaproteobacteria</taxon>
        <taxon>Burkholderiales</taxon>
        <taxon>Comamonadaceae</taxon>
        <taxon>Rhodoferax</taxon>
    </lineage>
</organism>
<dbReference type="EMBL" id="CP000267">
    <property type="protein sequence ID" value="ABD69760.1"/>
    <property type="molecule type" value="Genomic_DNA"/>
</dbReference>
<gene>
    <name evidence="1" type="ordered locus">Rfer_2035</name>
</gene>
<dbReference type="eggNOG" id="ENOG5030UDZ">
    <property type="taxonomic scope" value="Bacteria"/>
</dbReference>
<name>Q21WU3_ALBFT</name>
<dbReference type="KEGG" id="rfr:Rfer_2035"/>
<evidence type="ECO:0000313" key="1">
    <source>
        <dbReference type="EMBL" id="ABD69760.1"/>
    </source>
</evidence>
<dbReference type="STRING" id="338969.Rfer_2035"/>
<reference evidence="2" key="1">
    <citation type="submission" date="2006-02" db="EMBL/GenBank/DDBJ databases">
        <title>Complete sequence of chromosome of Rhodoferax ferrireducens DSM 15236.</title>
        <authorList>
            <person name="Copeland A."/>
            <person name="Lucas S."/>
            <person name="Lapidus A."/>
            <person name="Barry K."/>
            <person name="Detter J.C."/>
            <person name="Glavina del Rio T."/>
            <person name="Hammon N."/>
            <person name="Israni S."/>
            <person name="Pitluck S."/>
            <person name="Brettin T."/>
            <person name="Bruce D."/>
            <person name="Han C."/>
            <person name="Tapia R."/>
            <person name="Gilna P."/>
            <person name="Kiss H."/>
            <person name="Schmutz J."/>
            <person name="Larimer F."/>
            <person name="Land M."/>
            <person name="Kyrpides N."/>
            <person name="Ivanova N."/>
            <person name="Richardson P."/>
        </authorList>
    </citation>
    <scope>NUCLEOTIDE SEQUENCE [LARGE SCALE GENOMIC DNA]</scope>
    <source>
        <strain evidence="2">ATCC BAA-621 / DSM 15236 / T118</strain>
    </source>
</reference>
<dbReference type="OrthoDB" id="9810078at2"/>
<protein>
    <submittedName>
        <fullName evidence="1">Uncharacterized protein</fullName>
    </submittedName>
</protein>
<dbReference type="AlphaFoldDB" id="Q21WU3"/>
<dbReference type="Proteomes" id="UP000008332">
    <property type="component" value="Chromosome"/>
</dbReference>